<accession>A0A4R5CFC6</accession>
<reference evidence="2 3" key="1">
    <citation type="submission" date="2019-03" db="EMBL/GenBank/DDBJ databases">
        <title>Draft genome sequences of novel Actinobacteria.</title>
        <authorList>
            <person name="Sahin N."/>
            <person name="Ay H."/>
            <person name="Saygin H."/>
        </authorList>
    </citation>
    <scope>NUCLEOTIDE SEQUENCE [LARGE SCALE GENOMIC DNA]</scope>
    <source>
        <strain evidence="2 3">5K138</strain>
    </source>
</reference>
<dbReference type="Proteomes" id="UP000294739">
    <property type="component" value="Unassembled WGS sequence"/>
</dbReference>
<name>A0A4R5CFC6_9ACTN</name>
<feature type="region of interest" description="Disordered" evidence="1">
    <location>
        <begin position="47"/>
        <end position="75"/>
    </location>
</feature>
<dbReference type="AlphaFoldDB" id="A0A4R5CFC6"/>
<dbReference type="OrthoDB" id="5191875at2"/>
<organism evidence="2 3">
    <name type="scientific">Jiangella asiatica</name>
    <dbReference type="NCBI Taxonomy" id="2530372"/>
    <lineage>
        <taxon>Bacteria</taxon>
        <taxon>Bacillati</taxon>
        <taxon>Actinomycetota</taxon>
        <taxon>Actinomycetes</taxon>
        <taxon>Jiangellales</taxon>
        <taxon>Jiangellaceae</taxon>
        <taxon>Jiangella</taxon>
    </lineage>
</organism>
<dbReference type="InParanoid" id="A0A4R5CFC6"/>
<feature type="compositionally biased region" description="Pro residues" evidence="1">
    <location>
        <begin position="1"/>
        <end position="22"/>
    </location>
</feature>
<comment type="caution">
    <text evidence="2">The sequence shown here is derived from an EMBL/GenBank/DDBJ whole genome shotgun (WGS) entry which is preliminary data.</text>
</comment>
<evidence type="ECO:0000313" key="2">
    <source>
        <dbReference type="EMBL" id="TDD98295.1"/>
    </source>
</evidence>
<gene>
    <name evidence="2" type="ORF">E1269_28825</name>
</gene>
<proteinExistence type="predicted"/>
<feature type="compositionally biased region" description="Acidic residues" evidence="1">
    <location>
        <begin position="54"/>
        <end position="74"/>
    </location>
</feature>
<keyword evidence="3" id="KW-1185">Reference proteome</keyword>
<feature type="region of interest" description="Disordered" evidence="1">
    <location>
        <begin position="1"/>
        <end position="26"/>
    </location>
</feature>
<feature type="region of interest" description="Disordered" evidence="1">
    <location>
        <begin position="108"/>
        <end position="131"/>
    </location>
</feature>
<dbReference type="RefSeq" id="WP_131901147.1">
    <property type="nucleotide sequence ID" value="NZ_SMKZ01000067.1"/>
</dbReference>
<evidence type="ECO:0000256" key="1">
    <source>
        <dbReference type="SAM" id="MobiDB-lite"/>
    </source>
</evidence>
<sequence>MTTQPLPPAPPPVPPPPPPTAPDGPRRRRWVWPLVAVLALAVGVGGGLGSATLIDDDEPATVAEESDEQSGGELDELRAEVDSLREQLDQVQGQRDDLKERLDETRAALDEAEEPTQPTDETAEPEPVEGTFTAGDFTFSAVEIREDYVGDFEVGATVTNDGAETVSYVSWTATVLLDGSPVSTLTATASEFPAGDAIDVTFIGFDDFGAWDSVEFAVDPTF</sequence>
<evidence type="ECO:0000313" key="3">
    <source>
        <dbReference type="Proteomes" id="UP000294739"/>
    </source>
</evidence>
<dbReference type="EMBL" id="SMKZ01000067">
    <property type="protein sequence ID" value="TDD98295.1"/>
    <property type="molecule type" value="Genomic_DNA"/>
</dbReference>
<protein>
    <submittedName>
        <fullName evidence="2">Uncharacterized protein</fullName>
    </submittedName>
</protein>